<reference evidence="1 2" key="1">
    <citation type="journal article" date="2018" name="Mol. Biol. Evol.">
        <title>Analysis of the draft genome of the red seaweed Gracilariopsis chorda provides insights into genome size evolution in Rhodophyta.</title>
        <authorList>
            <person name="Lee J."/>
            <person name="Yang E.C."/>
            <person name="Graf L."/>
            <person name="Yang J.H."/>
            <person name="Qiu H."/>
            <person name="Zel Zion U."/>
            <person name="Chan C.X."/>
            <person name="Stephens T.G."/>
            <person name="Weber A.P.M."/>
            <person name="Boo G.H."/>
            <person name="Boo S.M."/>
            <person name="Kim K.M."/>
            <person name="Shin Y."/>
            <person name="Jung M."/>
            <person name="Lee S.J."/>
            <person name="Yim H.S."/>
            <person name="Lee J.H."/>
            <person name="Bhattacharya D."/>
            <person name="Yoon H.S."/>
        </authorList>
    </citation>
    <scope>NUCLEOTIDE SEQUENCE [LARGE SCALE GENOMIC DNA]</scope>
    <source>
        <strain evidence="1 2">SKKU-2015</strain>
        <tissue evidence="1">Whole body</tissue>
    </source>
</reference>
<sequence length="175" mass="19440">MCSNSVLHTLSWASRKSRRPVKSIGSAEVLAAGTAIDEVKILFKALSNMFNLDVSLAVVMDSKDFFDIISTCRNASDHSIRADVSVIRYELETQNVNRKVWVPVNCNLANPLTKLNSPLNQALELLLFSGKLPLDPTSSDSRSSNLSTRYFYVGSPCCLHVLRLVWFGSQKMETV</sequence>
<dbReference type="EMBL" id="NBIV01000124">
    <property type="protein sequence ID" value="PXF43473.1"/>
    <property type="molecule type" value="Genomic_DNA"/>
</dbReference>
<name>A0A2V3IN27_9FLOR</name>
<proteinExistence type="predicted"/>
<comment type="caution">
    <text evidence="1">The sequence shown here is derived from an EMBL/GenBank/DDBJ whole genome shotgun (WGS) entry which is preliminary data.</text>
</comment>
<protein>
    <submittedName>
        <fullName evidence="1">Uncharacterized protein</fullName>
    </submittedName>
</protein>
<evidence type="ECO:0000313" key="1">
    <source>
        <dbReference type="EMBL" id="PXF43473.1"/>
    </source>
</evidence>
<dbReference type="AlphaFoldDB" id="A0A2V3IN27"/>
<accession>A0A2V3IN27</accession>
<keyword evidence="2" id="KW-1185">Reference proteome</keyword>
<gene>
    <name evidence="1" type="ORF">BWQ96_06766</name>
</gene>
<evidence type="ECO:0000313" key="2">
    <source>
        <dbReference type="Proteomes" id="UP000247409"/>
    </source>
</evidence>
<dbReference type="Proteomes" id="UP000247409">
    <property type="component" value="Unassembled WGS sequence"/>
</dbReference>
<organism evidence="1 2">
    <name type="scientific">Gracilariopsis chorda</name>
    <dbReference type="NCBI Taxonomy" id="448386"/>
    <lineage>
        <taxon>Eukaryota</taxon>
        <taxon>Rhodophyta</taxon>
        <taxon>Florideophyceae</taxon>
        <taxon>Rhodymeniophycidae</taxon>
        <taxon>Gracilariales</taxon>
        <taxon>Gracilariaceae</taxon>
        <taxon>Gracilariopsis</taxon>
    </lineage>
</organism>